<dbReference type="AlphaFoldDB" id="A0A2S5T291"/>
<dbReference type="EMBL" id="PSNY01000015">
    <property type="protein sequence ID" value="PPE69124.1"/>
    <property type="molecule type" value="Genomic_DNA"/>
</dbReference>
<comment type="caution">
    <text evidence="2">The sequence shown here is derived from an EMBL/GenBank/DDBJ whole genome shotgun (WGS) entry which is preliminary data.</text>
</comment>
<accession>A0A2S5T291</accession>
<dbReference type="Proteomes" id="UP000239406">
    <property type="component" value="Unassembled WGS sequence"/>
</dbReference>
<reference evidence="2 3" key="1">
    <citation type="submission" date="2018-02" db="EMBL/GenBank/DDBJ databases">
        <title>Reclassifiation of [Polyangium] brachysporum DSM 7029 as Guopingzhaonella breviflexa gen. nov., sp. nov., a member of the family Comamonadaceae.</title>
        <authorList>
            <person name="Tang B."/>
        </authorList>
    </citation>
    <scope>NUCLEOTIDE SEQUENCE [LARGE SCALE GENOMIC DNA]</scope>
    <source>
        <strain evidence="2 3">DSM 15344</strain>
    </source>
</reference>
<keyword evidence="3" id="KW-1185">Reference proteome</keyword>
<protein>
    <submittedName>
        <fullName evidence="2">Uncharacterized protein</fullName>
    </submittedName>
</protein>
<evidence type="ECO:0000313" key="2">
    <source>
        <dbReference type="EMBL" id="PPE69124.1"/>
    </source>
</evidence>
<gene>
    <name evidence="2" type="ORF">C1702_13845</name>
</gene>
<proteinExistence type="predicted"/>
<dbReference type="RefSeq" id="WP_104358301.1">
    <property type="nucleotide sequence ID" value="NZ_CP064338.1"/>
</dbReference>
<feature type="region of interest" description="Disordered" evidence="1">
    <location>
        <begin position="179"/>
        <end position="203"/>
    </location>
</feature>
<evidence type="ECO:0000256" key="1">
    <source>
        <dbReference type="SAM" id="MobiDB-lite"/>
    </source>
</evidence>
<sequence length="203" mass="22235">MEFASDRNESLIVELGVRYGQSQEVDQYRLQIGPLGDASGKLEVQLRSPTIGTSTTTVLPARYAQGCDSLAVLAIKATIFGLFGQERPAPRIVGVPEWSWASLEITRVRPRMTQHLRRYELTAESAISACLMRYQGGTLAAMETFELCREDADPLYALTRLTLRSETARAMAVKQLPAGADAPALPDPGRMRPPQGGRVAMAR</sequence>
<organism evidence="2 3">
    <name type="scientific">Caldimonas thermodepolymerans</name>
    <dbReference type="NCBI Taxonomy" id="215580"/>
    <lineage>
        <taxon>Bacteria</taxon>
        <taxon>Pseudomonadati</taxon>
        <taxon>Pseudomonadota</taxon>
        <taxon>Betaproteobacteria</taxon>
        <taxon>Burkholderiales</taxon>
        <taxon>Sphaerotilaceae</taxon>
        <taxon>Caldimonas</taxon>
    </lineage>
</organism>
<name>A0A2S5T291_9BURK</name>
<evidence type="ECO:0000313" key="3">
    <source>
        <dbReference type="Proteomes" id="UP000239406"/>
    </source>
</evidence>
<feature type="compositionally biased region" description="Low complexity" evidence="1">
    <location>
        <begin position="179"/>
        <end position="188"/>
    </location>
</feature>